<keyword evidence="1 2" id="KW-0690">Ribosome biogenesis</keyword>
<evidence type="ECO:0000256" key="3">
    <source>
        <dbReference type="SAM" id="MobiDB-lite"/>
    </source>
</evidence>
<dbReference type="Gene3D" id="3.30.300.20">
    <property type="match status" value="1"/>
</dbReference>
<dbReference type="InterPro" id="IPR015946">
    <property type="entry name" value="KH_dom-like_a/b"/>
</dbReference>
<dbReference type="InterPro" id="IPR000238">
    <property type="entry name" value="RbfA"/>
</dbReference>
<comment type="caution">
    <text evidence="4">The sequence shown here is derived from an EMBL/GenBank/DDBJ whole genome shotgun (WGS) entry which is preliminary data.</text>
</comment>
<dbReference type="PANTHER" id="PTHR33515:SF1">
    <property type="entry name" value="RIBOSOME-BINDING FACTOR A, CHLOROPLASTIC-RELATED"/>
    <property type="match status" value="1"/>
</dbReference>
<gene>
    <name evidence="2 4" type="primary">rbfA</name>
    <name evidence="4" type="ORF">RM519_09480</name>
</gene>
<dbReference type="Pfam" id="PF02033">
    <property type="entry name" value="RBFA"/>
    <property type="match status" value="1"/>
</dbReference>
<dbReference type="HAMAP" id="MF_00003">
    <property type="entry name" value="RbfA"/>
    <property type="match status" value="1"/>
</dbReference>
<accession>A0ABU2Y5J9</accession>
<dbReference type="PANTHER" id="PTHR33515">
    <property type="entry name" value="RIBOSOME-BINDING FACTOR A, CHLOROPLASTIC-RELATED"/>
    <property type="match status" value="1"/>
</dbReference>
<comment type="similarity">
    <text evidence="2">Belongs to the RbfA family.</text>
</comment>
<protein>
    <recommendedName>
        <fullName evidence="2">Ribosome-binding factor A</fullName>
    </recommendedName>
</protein>
<evidence type="ECO:0000313" key="5">
    <source>
        <dbReference type="Proteomes" id="UP001252186"/>
    </source>
</evidence>
<reference evidence="4 5" key="1">
    <citation type="submission" date="2023-09" db="EMBL/GenBank/DDBJ databases">
        <authorList>
            <person name="Rey-Velasco X."/>
        </authorList>
    </citation>
    <scope>NUCLEOTIDE SEQUENCE [LARGE SCALE GENOMIC DNA]</scope>
    <source>
        <strain evidence="4 5">P050</strain>
    </source>
</reference>
<comment type="function">
    <text evidence="2">One of several proteins that assist in the late maturation steps of the functional core of the 30S ribosomal subunit. Associates with free 30S ribosomal subunits (but not with 30S subunits that are part of 70S ribosomes or polysomes). Required for efficient processing of 16S rRNA. May interact with the 5'-terminal helix region of 16S rRNA.</text>
</comment>
<dbReference type="EMBL" id="JAVRHV010000004">
    <property type="protein sequence ID" value="MDT0553474.1"/>
    <property type="molecule type" value="Genomic_DNA"/>
</dbReference>
<dbReference type="NCBIfam" id="TIGR00082">
    <property type="entry name" value="rbfA"/>
    <property type="match status" value="1"/>
</dbReference>
<evidence type="ECO:0000256" key="1">
    <source>
        <dbReference type="ARBA" id="ARBA00022517"/>
    </source>
</evidence>
<feature type="region of interest" description="Disordered" evidence="3">
    <location>
        <begin position="111"/>
        <end position="130"/>
    </location>
</feature>
<evidence type="ECO:0000313" key="4">
    <source>
        <dbReference type="EMBL" id="MDT0553474.1"/>
    </source>
</evidence>
<dbReference type="RefSeq" id="WP_311593495.1">
    <property type="nucleotide sequence ID" value="NZ_JAVRHV010000004.1"/>
</dbReference>
<comment type="subcellular location">
    <subcellularLocation>
        <location evidence="2">Cytoplasm</location>
    </subcellularLocation>
</comment>
<organism evidence="4 5">
    <name type="scientific">Urechidicola vernalis</name>
    <dbReference type="NCBI Taxonomy" id="3075600"/>
    <lineage>
        <taxon>Bacteria</taxon>
        <taxon>Pseudomonadati</taxon>
        <taxon>Bacteroidota</taxon>
        <taxon>Flavobacteriia</taxon>
        <taxon>Flavobacteriales</taxon>
        <taxon>Flavobacteriaceae</taxon>
        <taxon>Urechidicola</taxon>
    </lineage>
</organism>
<dbReference type="InterPro" id="IPR023799">
    <property type="entry name" value="RbfA_dom_sf"/>
</dbReference>
<proteinExistence type="inferred from homology"/>
<comment type="subunit">
    <text evidence="2">Monomer. Binds 30S ribosomal subunits, but not 50S ribosomal subunits or 70S ribosomes.</text>
</comment>
<dbReference type="SUPFAM" id="SSF89919">
    <property type="entry name" value="Ribosome-binding factor A, RbfA"/>
    <property type="match status" value="1"/>
</dbReference>
<sequence>METNRQKKIAGVLQKDMVDVLQSAARDGMKGVLISVTKVRVTSDLGEAKIFLSVFPSDKRDELLKGIVSNTAAIRHEMARRTRNQLRRMPQLAFYGDDSLDYIDGIDNALKGKEDNPIENPEILDKRKKS</sequence>
<evidence type="ECO:0000256" key="2">
    <source>
        <dbReference type="HAMAP-Rule" id="MF_00003"/>
    </source>
</evidence>
<keyword evidence="2" id="KW-0963">Cytoplasm</keyword>
<dbReference type="Proteomes" id="UP001252186">
    <property type="component" value="Unassembled WGS sequence"/>
</dbReference>
<keyword evidence="5" id="KW-1185">Reference proteome</keyword>
<name>A0ABU2Y5J9_9FLAO</name>